<sequence length="186" mass="20926">MWVWMLLTLFTLVGEWHGRCYGCLMREEERIGLLEIKSSINPYGFSLIDWVDTSNDSISKCCLDGLKNVEQLDLSGNKLEGSLPDCLGNLSSLQVLDISRNRFTGNIATGPLNNLISLEFLSLSNNLCELPLSFKSFSNHSKLKFFICDNCTLVEDQAGFWKFIQVPTDVFSSIYIKASQSTTNMT</sequence>
<evidence type="ECO:0000256" key="4">
    <source>
        <dbReference type="SAM" id="SignalP"/>
    </source>
</evidence>
<accession>A0A6N2LIM2</accession>
<dbReference type="Gene3D" id="3.80.10.10">
    <property type="entry name" value="Ribonuclease Inhibitor"/>
    <property type="match status" value="1"/>
</dbReference>
<keyword evidence="4" id="KW-0732">Signal</keyword>
<dbReference type="InterPro" id="IPR001611">
    <property type="entry name" value="Leu-rich_rpt"/>
</dbReference>
<reference evidence="5" key="1">
    <citation type="submission" date="2019-03" db="EMBL/GenBank/DDBJ databases">
        <authorList>
            <person name="Mank J."/>
            <person name="Almeida P."/>
        </authorList>
    </citation>
    <scope>NUCLEOTIDE SEQUENCE</scope>
    <source>
        <strain evidence="5">78183</strain>
    </source>
</reference>
<dbReference type="PRINTS" id="PR00019">
    <property type="entry name" value="LEURICHRPT"/>
</dbReference>
<comment type="similarity">
    <text evidence="1">Belongs to the RLP family.</text>
</comment>
<evidence type="ECO:0008006" key="6">
    <source>
        <dbReference type="Google" id="ProtNLM"/>
    </source>
</evidence>
<evidence type="ECO:0000256" key="1">
    <source>
        <dbReference type="ARBA" id="ARBA00009592"/>
    </source>
</evidence>
<dbReference type="PANTHER" id="PTHR48062">
    <property type="entry name" value="RECEPTOR-LIKE PROTEIN 14"/>
    <property type="match status" value="1"/>
</dbReference>
<dbReference type="InterPro" id="IPR032675">
    <property type="entry name" value="LRR_dom_sf"/>
</dbReference>
<keyword evidence="2" id="KW-0433">Leucine-rich repeat</keyword>
<dbReference type="PANTHER" id="PTHR48062:SF21">
    <property type="entry name" value="RECEPTOR-LIKE PROTEIN 12"/>
    <property type="match status" value="1"/>
</dbReference>
<keyword evidence="3" id="KW-0677">Repeat</keyword>
<feature type="signal peptide" evidence="4">
    <location>
        <begin position="1"/>
        <end position="18"/>
    </location>
</feature>
<dbReference type="SUPFAM" id="SSF52058">
    <property type="entry name" value="L domain-like"/>
    <property type="match status" value="1"/>
</dbReference>
<dbReference type="EMBL" id="CAADRP010001555">
    <property type="protein sequence ID" value="VFU41021.1"/>
    <property type="molecule type" value="Genomic_DNA"/>
</dbReference>
<evidence type="ECO:0000256" key="3">
    <source>
        <dbReference type="ARBA" id="ARBA00022737"/>
    </source>
</evidence>
<dbReference type="InterPro" id="IPR051502">
    <property type="entry name" value="RLP_Defense_Trigger"/>
</dbReference>
<evidence type="ECO:0000256" key="2">
    <source>
        <dbReference type="ARBA" id="ARBA00022614"/>
    </source>
</evidence>
<dbReference type="Pfam" id="PF13855">
    <property type="entry name" value="LRR_8"/>
    <property type="match status" value="1"/>
</dbReference>
<name>A0A6N2LIM2_SALVM</name>
<protein>
    <recommendedName>
        <fullName evidence="6">Leucine-rich repeat-containing N-terminal plant-type domain-containing protein</fullName>
    </recommendedName>
</protein>
<proteinExistence type="inferred from homology"/>
<gene>
    <name evidence="5" type="ORF">SVIM_LOCUS239184</name>
</gene>
<feature type="chain" id="PRO_5027080580" description="Leucine-rich repeat-containing N-terminal plant-type domain-containing protein" evidence="4">
    <location>
        <begin position="19"/>
        <end position="186"/>
    </location>
</feature>
<organism evidence="5">
    <name type="scientific">Salix viminalis</name>
    <name type="common">Common osier</name>
    <name type="synonym">Basket willow</name>
    <dbReference type="NCBI Taxonomy" id="40686"/>
    <lineage>
        <taxon>Eukaryota</taxon>
        <taxon>Viridiplantae</taxon>
        <taxon>Streptophyta</taxon>
        <taxon>Embryophyta</taxon>
        <taxon>Tracheophyta</taxon>
        <taxon>Spermatophyta</taxon>
        <taxon>Magnoliopsida</taxon>
        <taxon>eudicotyledons</taxon>
        <taxon>Gunneridae</taxon>
        <taxon>Pentapetalae</taxon>
        <taxon>rosids</taxon>
        <taxon>fabids</taxon>
        <taxon>Malpighiales</taxon>
        <taxon>Salicaceae</taxon>
        <taxon>Saliceae</taxon>
        <taxon>Salix</taxon>
    </lineage>
</organism>
<evidence type="ECO:0000313" key="5">
    <source>
        <dbReference type="EMBL" id="VFU41021.1"/>
    </source>
</evidence>
<dbReference type="AlphaFoldDB" id="A0A6N2LIM2"/>